<keyword evidence="2 3" id="KW-0694">RNA-binding</keyword>
<dbReference type="Gene3D" id="2.40.280.10">
    <property type="match status" value="1"/>
</dbReference>
<comment type="similarity">
    <text evidence="3">Belongs to the SmpB family.</text>
</comment>
<comment type="function">
    <text evidence="3">Required for rescue of stalled ribosomes mediated by trans-translation. Binds to transfer-messenger RNA (tmRNA), required for stable association of tmRNA with ribosomes. tmRNA and SmpB together mimic tRNA shape, replacing the anticodon stem-loop with SmpB. tmRNA is encoded by the ssrA gene; the 2 termini fold to resemble tRNA(Ala) and it encodes a 'tag peptide', a short internal open reading frame. During trans-translation Ala-aminoacylated tmRNA acts like a tRNA, entering the A-site of stalled ribosomes, displacing the stalled mRNA. The ribosome then switches to translate the ORF on the tmRNA; the nascent peptide is terminated with the 'tag peptide' encoded by the tmRNA and targeted for degradation. The ribosome is freed to recommence translation, which seems to be the essential function of trans-translation.</text>
</comment>
<dbReference type="PANTHER" id="PTHR30308:SF2">
    <property type="entry name" value="SSRA-BINDING PROTEIN"/>
    <property type="match status" value="1"/>
</dbReference>
<dbReference type="SUPFAM" id="SSF74982">
    <property type="entry name" value="Small protein B (SmpB)"/>
    <property type="match status" value="1"/>
</dbReference>
<comment type="caution">
    <text evidence="4">The sequence shown here is derived from an EMBL/GenBank/DDBJ whole genome shotgun (WGS) entry which is preliminary data.</text>
</comment>
<dbReference type="NCBIfam" id="TIGR00086">
    <property type="entry name" value="smpB"/>
    <property type="match status" value="1"/>
</dbReference>
<dbReference type="GO" id="GO:0070929">
    <property type="term" value="P:trans-translation"/>
    <property type="evidence" value="ECO:0007669"/>
    <property type="project" value="UniProtKB-UniRule"/>
</dbReference>
<dbReference type="Pfam" id="PF01668">
    <property type="entry name" value="SmpB"/>
    <property type="match status" value="1"/>
</dbReference>
<keyword evidence="5" id="KW-1185">Reference proteome</keyword>
<proteinExistence type="inferred from homology"/>
<comment type="subcellular location">
    <subcellularLocation>
        <location evidence="3">Cytoplasm</location>
    </subcellularLocation>
    <text evidence="3">The tmRNA-SmpB complex associates with stalled 70S ribosomes.</text>
</comment>
<evidence type="ECO:0000313" key="4">
    <source>
        <dbReference type="EMBL" id="OUN88882.1"/>
    </source>
</evidence>
<sequence>MPSRKERKLIAKNRSAHHAYFIEETYECGIELSGTEVRSLRERACQITDTYAVIRGGECWLIGVHIHPYSNGSIFNRDPDRRRRLLLHRKEINHLDVKLRTRGYALVPLELYFNADGRVKLLLGLGRGKKLYDKRDDMAKRDMQREIERTLKERNR</sequence>
<dbReference type="HAMAP" id="MF_00023">
    <property type="entry name" value="SmpB"/>
    <property type="match status" value="1"/>
</dbReference>
<dbReference type="PANTHER" id="PTHR30308">
    <property type="entry name" value="TMRNA-BINDING COMPONENT OF TRANS-TRANSLATION TAGGING COMPLEX"/>
    <property type="match status" value="1"/>
</dbReference>
<dbReference type="GO" id="GO:0005829">
    <property type="term" value="C:cytosol"/>
    <property type="evidence" value="ECO:0007669"/>
    <property type="project" value="TreeGrafter"/>
</dbReference>
<dbReference type="InterPro" id="IPR000037">
    <property type="entry name" value="SsrA-bd_prot"/>
</dbReference>
<organism evidence="4 5">
    <name type="scientific">[Collinsella] massiliensis</name>
    <dbReference type="NCBI Taxonomy" id="1232426"/>
    <lineage>
        <taxon>Bacteria</taxon>
        <taxon>Bacillati</taxon>
        <taxon>Actinomycetota</taxon>
        <taxon>Coriobacteriia</taxon>
        <taxon>Coriobacteriales</taxon>
        <taxon>Coriobacteriaceae</taxon>
        <taxon>Enorma</taxon>
    </lineage>
</organism>
<dbReference type="Proteomes" id="UP000195781">
    <property type="component" value="Unassembled WGS sequence"/>
</dbReference>
<dbReference type="OrthoDB" id="9805462at2"/>
<dbReference type="GO" id="GO:0070930">
    <property type="term" value="P:trans-translation-dependent protein tagging"/>
    <property type="evidence" value="ECO:0007669"/>
    <property type="project" value="TreeGrafter"/>
</dbReference>
<evidence type="ECO:0000256" key="2">
    <source>
        <dbReference type="ARBA" id="ARBA00022884"/>
    </source>
</evidence>
<dbReference type="EMBL" id="NFIE01000008">
    <property type="protein sequence ID" value="OUN88882.1"/>
    <property type="molecule type" value="Genomic_DNA"/>
</dbReference>
<reference evidence="5" key="1">
    <citation type="submission" date="2017-04" db="EMBL/GenBank/DDBJ databases">
        <title>Function of individual gut microbiota members based on whole genome sequencing of pure cultures obtained from chicken caecum.</title>
        <authorList>
            <person name="Medvecky M."/>
            <person name="Cejkova D."/>
            <person name="Polansky O."/>
            <person name="Karasova D."/>
            <person name="Kubasova T."/>
            <person name="Cizek A."/>
            <person name="Rychlik I."/>
        </authorList>
    </citation>
    <scope>NUCLEOTIDE SEQUENCE [LARGE SCALE GENOMIC DNA]</scope>
    <source>
        <strain evidence="5">An5</strain>
    </source>
</reference>
<protein>
    <recommendedName>
        <fullName evidence="3">SsrA-binding protein</fullName>
    </recommendedName>
    <alternativeName>
        <fullName evidence="3">Small protein B</fullName>
    </alternativeName>
</protein>
<name>A0A1Y3XTU4_9ACTN</name>
<evidence type="ECO:0000313" key="5">
    <source>
        <dbReference type="Proteomes" id="UP000195781"/>
    </source>
</evidence>
<dbReference type="RefSeq" id="WP_019239496.1">
    <property type="nucleotide sequence ID" value="NZ_CABKRW010000062.1"/>
</dbReference>
<dbReference type="AlphaFoldDB" id="A0A1Y3XTU4"/>
<dbReference type="GO" id="GO:0003723">
    <property type="term" value="F:RNA binding"/>
    <property type="evidence" value="ECO:0007669"/>
    <property type="project" value="UniProtKB-UniRule"/>
</dbReference>
<gene>
    <name evidence="3" type="primary">smpB</name>
    <name evidence="4" type="ORF">B5G02_04765</name>
</gene>
<dbReference type="NCBIfam" id="NF003843">
    <property type="entry name" value="PRK05422.1"/>
    <property type="match status" value="1"/>
</dbReference>
<evidence type="ECO:0000256" key="3">
    <source>
        <dbReference type="HAMAP-Rule" id="MF_00023"/>
    </source>
</evidence>
<dbReference type="InterPro" id="IPR023620">
    <property type="entry name" value="SmpB"/>
</dbReference>
<evidence type="ECO:0000256" key="1">
    <source>
        <dbReference type="ARBA" id="ARBA00022490"/>
    </source>
</evidence>
<accession>A0A1Y3XTU4</accession>
<keyword evidence="1 3" id="KW-0963">Cytoplasm</keyword>